<dbReference type="PANTHER" id="PTHR46182:SF2">
    <property type="entry name" value="FI19480P1"/>
    <property type="match status" value="1"/>
</dbReference>
<reference evidence="4 5" key="1">
    <citation type="submission" date="2018-04" db="EMBL/GenBank/DDBJ databases">
        <title>Complete genome uncultured novel isolate.</title>
        <authorList>
            <person name="Merlino G."/>
        </authorList>
    </citation>
    <scope>NUCLEOTIDE SEQUENCE [LARGE SCALE GENOMIC DNA]</scope>
    <source>
        <strain evidence="5">R1DC9</strain>
    </source>
</reference>
<feature type="domain" description="PA14" evidence="3">
    <location>
        <begin position="456"/>
        <end position="593"/>
    </location>
</feature>
<dbReference type="InterPro" id="IPR037524">
    <property type="entry name" value="PA14/GLEYA"/>
</dbReference>
<dbReference type="Gene3D" id="3.90.182.10">
    <property type="entry name" value="Toxin - Anthrax Protective Antigen,domain 1"/>
    <property type="match status" value="1"/>
</dbReference>
<feature type="region of interest" description="Disordered" evidence="1">
    <location>
        <begin position="590"/>
        <end position="612"/>
    </location>
</feature>
<dbReference type="SUPFAM" id="SSF49299">
    <property type="entry name" value="PKD domain"/>
    <property type="match status" value="2"/>
</dbReference>
<dbReference type="PANTHER" id="PTHR46182">
    <property type="entry name" value="FI19480P1"/>
    <property type="match status" value="1"/>
</dbReference>
<accession>A0A4D7JBX4</accession>
<dbReference type="InterPro" id="IPR022409">
    <property type="entry name" value="PKD/Chitinase_dom"/>
</dbReference>
<feature type="region of interest" description="Disordered" evidence="1">
    <location>
        <begin position="249"/>
        <end position="273"/>
    </location>
</feature>
<evidence type="ECO:0000313" key="4">
    <source>
        <dbReference type="EMBL" id="QCK13879.1"/>
    </source>
</evidence>
<protein>
    <recommendedName>
        <fullName evidence="3">PA14 domain-containing protein</fullName>
    </recommendedName>
</protein>
<dbReference type="NCBIfam" id="TIGR04183">
    <property type="entry name" value="Por_Secre_tail"/>
    <property type="match status" value="1"/>
</dbReference>
<organism evidence="4 5">
    <name type="scientific">Mangrovivirga cuniculi</name>
    <dbReference type="NCBI Taxonomy" id="2715131"/>
    <lineage>
        <taxon>Bacteria</taxon>
        <taxon>Pseudomonadati</taxon>
        <taxon>Bacteroidota</taxon>
        <taxon>Cytophagia</taxon>
        <taxon>Cytophagales</taxon>
        <taxon>Mangrovivirgaceae</taxon>
        <taxon>Mangrovivirga</taxon>
    </lineage>
</organism>
<dbReference type="OrthoDB" id="9805017at2"/>
<evidence type="ECO:0000256" key="2">
    <source>
        <dbReference type="SAM" id="SignalP"/>
    </source>
</evidence>
<dbReference type="Pfam" id="PF07691">
    <property type="entry name" value="PA14"/>
    <property type="match status" value="1"/>
</dbReference>
<dbReference type="InterPro" id="IPR013783">
    <property type="entry name" value="Ig-like_fold"/>
</dbReference>
<dbReference type="PROSITE" id="PS51820">
    <property type="entry name" value="PA14"/>
    <property type="match status" value="1"/>
</dbReference>
<proteinExistence type="predicted"/>
<dbReference type="AlphaFoldDB" id="A0A4D7JBX4"/>
<dbReference type="SMART" id="SM00089">
    <property type="entry name" value="PKD"/>
    <property type="match status" value="2"/>
</dbReference>
<dbReference type="Proteomes" id="UP000298616">
    <property type="component" value="Chromosome"/>
</dbReference>
<feature type="chain" id="PRO_5020233169" description="PA14 domain-containing protein" evidence="2">
    <location>
        <begin position="26"/>
        <end position="884"/>
    </location>
</feature>
<dbReference type="Pfam" id="PF18962">
    <property type="entry name" value="Por_Secre_tail"/>
    <property type="match status" value="1"/>
</dbReference>
<dbReference type="RefSeq" id="WP_137089470.1">
    <property type="nucleotide sequence ID" value="NZ_CP028923.1"/>
</dbReference>
<name>A0A4D7JBX4_9BACT</name>
<dbReference type="GO" id="GO:0031410">
    <property type="term" value="C:cytoplasmic vesicle"/>
    <property type="evidence" value="ECO:0007669"/>
    <property type="project" value="TreeGrafter"/>
</dbReference>
<feature type="signal peptide" evidence="2">
    <location>
        <begin position="1"/>
        <end position="25"/>
    </location>
</feature>
<dbReference type="Pfam" id="PF22352">
    <property type="entry name" value="K319L-like_PKD"/>
    <property type="match status" value="2"/>
</dbReference>
<dbReference type="InterPro" id="IPR029058">
    <property type="entry name" value="AB_hydrolase_fold"/>
</dbReference>
<dbReference type="InterPro" id="IPR011658">
    <property type="entry name" value="PA14_dom"/>
</dbReference>
<sequence>MERTKILFRGLLLIILLGTAFQAVAQTSPADRQTQQSFTSQTVAPGETFGYWEYLPSDYNTSGTKKPLVIFLHGMGEKGSDLNRVLATGPPRQVKYGKDFPFVMISPQTRYPWDWSPDFVDEIVTEMINKYNIDPDRVYLTGLSMGGNGVWDYAATSNYADKLAAIVPIAGWMTKDGCNLKDLPIWGFTGEYDGPGSPNTGTEKAVAAYKNCVSNPTPAPKLTVYAGVGHNAWDRAYGDDNTWNWMLSQRRGSTSGGGSEPTTGTPTVQAPYDQSITLPTNSISLKATTGHTAGKSVSVKWSKISGGSANLSGINTKTLYVSGMAAGSYTFQVVATDGAGQTAKDQVIVTVKEDVTNQPPSVNLGADRVITLPANSVTLNPTVSDPEGGAMTYQWQKLMGPSVTMSDLKKSSLNLTNMVEGTYKFRFIAYDDKGNMGYDDTYVYVKKGDDSGDTGPVQDGSFTYNYYEGTYSNLPDFSRLTPKKSGTATDISLSYADASNTFLLEFLGSITVPTSGEYTFYLTSDDGSKLKINGSTVINNDGLHGAVTKQAKVNLNNTATPFVLEYMENWGGETLKLEVSGPGITRQVVPSSWLTGDNTSPDDGNSSNDGTVSGTMNVNFTHLTTDVADWNSTKSYPDAGFVTSILENTSGSKTNAKIKIGNGFRSASANGMTTNNTDEILPDNVMKTFYYVMPGDVGRIIITGLNSSLTYNLNLFGSRDGGGDRTTVFTSGGKSGKVQTGFNTDKWVSLKEISPNSNGEIHINVQAASGAMYGYINALIIEEIGGTSTNSAAMTTSSTSGIKPYPNPFSDYINVGFEAGKSGTADVEIMDANGVNYYQNSYQVTETMTEFTVELGSANFPTGTYYIKVSGAGFDGMPVRILKE</sequence>
<dbReference type="Gene3D" id="3.40.50.1820">
    <property type="entry name" value="alpha/beta hydrolase"/>
    <property type="match status" value="1"/>
</dbReference>
<dbReference type="EMBL" id="CP028923">
    <property type="protein sequence ID" value="QCK13879.1"/>
    <property type="molecule type" value="Genomic_DNA"/>
</dbReference>
<dbReference type="InterPro" id="IPR026444">
    <property type="entry name" value="Secre_tail"/>
</dbReference>
<dbReference type="Gene3D" id="2.60.40.10">
    <property type="entry name" value="Immunoglobulins"/>
    <property type="match status" value="2"/>
</dbReference>
<dbReference type="InterPro" id="IPR029865">
    <property type="entry name" value="KIAA0319-like"/>
</dbReference>
<dbReference type="SMART" id="SM00758">
    <property type="entry name" value="PA14"/>
    <property type="match status" value="1"/>
</dbReference>
<evidence type="ECO:0000313" key="5">
    <source>
        <dbReference type="Proteomes" id="UP000298616"/>
    </source>
</evidence>
<dbReference type="InterPro" id="IPR035986">
    <property type="entry name" value="PKD_dom_sf"/>
</dbReference>
<dbReference type="SUPFAM" id="SSF53474">
    <property type="entry name" value="alpha/beta-Hydrolases"/>
    <property type="match status" value="1"/>
</dbReference>
<evidence type="ECO:0000256" key="1">
    <source>
        <dbReference type="SAM" id="MobiDB-lite"/>
    </source>
</evidence>
<dbReference type="GO" id="GO:0016020">
    <property type="term" value="C:membrane"/>
    <property type="evidence" value="ECO:0007669"/>
    <property type="project" value="TreeGrafter"/>
</dbReference>
<gene>
    <name evidence="4" type="ORF">DCC35_03435</name>
</gene>
<keyword evidence="5" id="KW-1185">Reference proteome</keyword>
<dbReference type="SUPFAM" id="SSF56988">
    <property type="entry name" value="Anthrax protective antigen"/>
    <property type="match status" value="1"/>
</dbReference>
<keyword evidence="2" id="KW-0732">Signal</keyword>
<dbReference type="KEGG" id="fpf:DCC35_03435"/>
<evidence type="ECO:0000259" key="3">
    <source>
        <dbReference type="PROSITE" id="PS51820"/>
    </source>
</evidence>